<keyword evidence="4" id="KW-0597">Phosphoprotein</keyword>
<keyword evidence="3" id="KW-1003">Cell membrane</keyword>
<feature type="transmembrane region" description="Helical" evidence="17">
    <location>
        <begin position="1156"/>
        <end position="1177"/>
    </location>
</feature>
<evidence type="ECO:0000256" key="8">
    <source>
        <dbReference type="ARBA" id="ARBA00022837"/>
    </source>
</evidence>
<feature type="transmembrane region" description="Helical" evidence="17">
    <location>
        <begin position="1694"/>
        <end position="1715"/>
    </location>
</feature>
<dbReference type="EMBL" id="CP138894">
    <property type="protein sequence ID" value="WPK23952.1"/>
    <property type="molecule type" value="Genomic_DNA"/>
</dbReference>
<dbReference type="InterPro" id="IPR050599">
    <property type="entry name" value="VDCC_alpha-1_subunit"/>
</dbReference>
<keyword evidence="9" id="KW-0851">Voltage-gated channel</keyword>
<organism evidence="19 20">
    <name type="scientific">Australozyma saopauloensis</name>
    <dbReference type="NCBI Taxonomy" id="291208"/>
    <lineage>
        <taxon>Eukaryota</taxon>
        <taxon>Fungi</taxon>
        <taxon>Dikarya</taxon>
        <taxon>Ascomycota</taxon>
        <taxon>Saccharomycotina</taxon>
        <taxon>Pichiomycetes</taxon>
        <taxon>Metschnikowiaceae</taxon>
        <taxon>Australozyma</taxon>
    </lineage>
</organism>
<comment type="similarity">
    <text evidence="15">Belongs to the calcium channel alpha-1 subunit (TC 1.A.1.11) family.</text>
</comment>
<name>A0AAX4H7J7_9ASCO</name>
<dbReference type="PANTHER" id="PTHR45628">
    <property type="entry name" value="VOLTAGE-DEPENDENT CALCIUM CHANNEL TYPE A SUBUNIT ALPHA-1"/>
    <property type="match status" value="1"/>
</dbReference>
<feature type="transmembrane region" description="Helical" evidence="17">
    <location>
        <begin position="465"/>
        <end position="484"/>
    </location>
</feature>
<evidence type="ECO:0000256" key="15">
    <source>
        <dbReference type="ARBA" id="ARBA00061395"/>
    </source>
</evidence>
<evidence type="ECO:0000313" key="19">
    <source>
        <dbReference type="EMBL" id="WPK23952.1"/>
    </source>
</evidence>
<evidence type="ECO:0000256" key="4">
    <source>
        <dbReference type="ARBA" id="ARBA00022553"/>
    </source>
</evidence>
<keyword evidence="2" id="KW-0813">Transport</keyword>
<dbReference type="FunFam" id="1.10.287.70:FF:000093">
    <property type="entry name" value="Calcium channel subunit Cch1"/>
    <property type="match status" value="1"/>
</dbReference>
<dbReference type="KEGG" id="asau:88172268"/>
<evidence type="ECO:0000256" key="5">
    <source>
        <dbReference type="ARBA" id="ARBA00022568"/>
    </source>
</evidence>
<dbReference type="SUPFAM" id="SSF81324">
    <property type="entry name" value="Voltage-gated potassium channels"/>
    <property type="match status" value="3"/>
</dbReference>
<feature type="transmembrane region" description="Helical" evidence="17">
    <location>
        <begin position="1481"/>
        <end position="1499"/>
    </location>
</feature>
<feature type="transmembrane region" description="Helical" evidence="17">
    <location>
        <begin position="1543"/>
        <end position="1565"/>
    </location>
</feature>
<gene>
    <name evidence="19" type="ORF">PUMCH_001202</name>
</gene>
<feature type="transmembrane region" description="Helical" evidence="17">
    <location>
        <begin position="901"/>
        <end position="923"/>
    </location>
</feature>
<evidence type="ECO:0000256" key="13">
    <source>
        <dbReference type="ARBA" id="ARBA00023180"/>
    </source>
</evidence>
<evidence type="ECO:0000256" key="7">
    <source>
        <dbReference type="ARBA" id="ARBA00022692"/>
    </source>
</evidence>
<reference evidence="19 20" key="1">
    <citation type="submission" date="2023-10" db="EMBL/GenBank/DDBJ databases">
        <title>Draft Genome Sequence of Candida saopaulonensis from a very Premature Infant with Sepsis.</title>
        <authorList>
            <person name="Ning Y."/>
            <person name="Dai R."/>
            <person name="Xiao M."/>
            <person name="Xu Y."/>
            <person name="Yan Q."/>
            <person name="Zhang L."/>
        </authorList>
    </citation>
    <scope>NUCLEOTIDE SEQUENCE [LARGE SCALE GENOMIC DNA]</scope>
    <source>
        <strain evidence="19 20">19XY460</strain>
    </source>
</reference>
<feature type="transmembrane region" description="Helical" evidence="17">
    <location>
        <begin position="341"/>
        <end position="359"/>
    </location>
</feature>
<dbReference type="PANTHER" id="PTHR45628:SF7">
    <property type="entry name" value="VOLTAGE-DEPENDENT CALCIUM CHANNEL TYPE A SUBUNIT ALPHA-1"/>
    <property type="match status" value="1"/>
</dbReference>
<dbReference type="InterPro" id="IPR005821">
    <property type="entry name" value="Ion_trans_dom"/>
</dbReference>
<feature type="transmembrane region" description="Helical" evidence="17">
    <location>
        <begin position="799"/>
        <end position="816"/>
    </location>
</feature>
<feature type="transmembrane region" description="Helical" evidence="17">
    <location>
        <begin position="300"/>
        <end position="321"/>
    </location>
</feature>
<proteinExistence type="inferred from homology"/>
<feature type="transmembrane region" description="Helical" evidence="17">
    <location>
        <begin position="1230"/>
        <end position="1249"/>
    </location>
</feature>
<feature type="transmembrane region" description="Helical" evidence="17">
    <location>
        <begin position="729"/>
        <end position="750"/>
    </location>
</feature>
<dbReference type="PROSITE" id="PS50222">
    <property type="entry name" value="EF_HAND_2"/>
    <property type="match status" value="1"/>
</dbReference>
<keyword evidence="5" id="KW-0109">Calcium transport</keyword>
<evidence type="ECO:0000256" key="6">
    <source>
        <dbReference type="ARBA" id="ARBA00022673"/>
    </source>
</evidence>
<evidence type="ECO:0000256" key="2">
    <source>
        <dbReference type="ARBA" id="ARBA00022448"/>
    </source>
</evidence>
<evidence type="ECO:0000256" key="9">
    <source>
        <dbReference type="ARBA" id="ARBA00022882"/>
    </source>
</evidence>
<feature type="transmembrane region" description="Helical" evidence="17">
    <location>
        <begin position="1600"/>
        <end position="1625"/>
    </location>
</feature>
<feature type="transmembrane region" description="Helical" evidence="17">
    <location>
        <begin position="528"/>
        <end position="548"/>
    </location>
</feature>
<evidence type="ECO:0000256" key="12">
    <source>
        <dbReference type="ARBA" id="ARBA00023136"/>
    </source>
</evidence>
<keyword evidence="20" id="KW-1185">Reference proteome</keyword>
<evidence type="ECO:0000256" key="14">
    <source>
        <dbReference type="ARBA" id="ARBA00023303"/>
    </source>
</evidence>
<keyword evidence="8" id="KW-0106">Calcium</keyword>
<evidence type="ECO:0000256" key="16">
    <source>
        <dbReference type="ARBA" id="ARBA00067459"/>
    </source>
</evidence>
<dbReference type="Gene3D" id="1.20.120.350">
    <property type="entry name" value="Voltage-gated potassium channels. Chain C"/>
    <property type="match status" value="3"/>
</dbReference>
<evidence type="ECO:0000256" key="17">
    <source>
        <dbReference type="SAM" id="Phobius"/>
    </source>
</evidence>
<sequence>MDTLADDKDTKERDVLRVSTEENRTHFDRHLQQSPGRRHSLLTEAFISNSEELREEVASVIRTDNGPHTWMAETETVEAEEEQEISEFVPLETAHSLRSGRNGPLDVNALEAGYSELYHERSPTVAADRQTKISQFVMGVSLRIAGSSAPVAERRASHARINPARSSVDGQLSIGPSLTGARSFQTVPSASGANVSNIHIKPNHEQDTTARIITQPVDIASLMDPPRGPEYENYLYGNSLMMFSPKSKFRRFCYRIVSSPLMSPAVLFLIITQTAFLAYRQWNPTHENGYMQNGHTWADYVIYGINCVYTLEILAKIVSFGLLDDRIMFETLGLEYPKSKFSYAVSYMWSIVRTNLYVWKTRRAEKQRQLQATPLESSSDSGGSPLILQKYLKFEQIELEDLPGTLNNTHNDVCKNPKGARPLSVGSDFADVRSSVPMEEMWELERKLALMNVNRAYLRNNGQRLDFTSVVCFWISLPLSLTAWDRTKGFMLFRSLSTIRILRLCNLTRGTNIILRMFQAALPQLTDVGIFISCFWVIFGIIGVQSFLSSFSRHCVWTNPQNEEETYINSLLFCGSSMDSDGVLKPYTTREGKFGEIKGYTCPINSECVSGQNPYNGTVSFDNILQSMQLVFVIMSTNTFADLMYQTMSSDGLYAALFFVFGILILTVWLMNLFIAIIVTSFHTAHEESKSRSKSSSQFSKFSKYWPINSELQGTQTRQLAEKLPFLKLYYQLEIIFILLILADLIVQCFRSSGMSDQRRHALYRIEAAFTCVFLAEIVLRFALHMPYWRRFFLSKKNLFDLFLAVITSIIILNPVKERLGQAYYWLTVFQVMRFYRVAYSFRWTGDLLRKVLRNIKAIFDLGLFYFILLGLAGIIAGTYFEGTIPESATDDNPYTMRTLPNTLMSLYVITSTANWANIMYGLQSYAPNVAQRSFGSMMLIFWFIVSNFVILNIFIAIIEHALSESHEGQRKHQLKIFIKDMTKKLLTFQSKPGYLRQLKLKIFKNNANTSVDTAVTHLLLTGEAVNEFVEKDELTHKQSVQIEEKQRSDYYVLSLWERICDLVKKPFNNPFYYHEIKIPDAETFNPSEFASKIILERKHLIQRQDEYLKQNPSFNKVFYLLKPRHPIRHVCQKIVPLSHGERIDGTEPNIIVNDIFSVIMFLSSVCIVATACYLTPLTRQGIVSKKGIWNWGAYVDFAYLVIFGLEFLIKITADGLFYTPNAYVRSPWNWLDFTALASIFIEFIAFMIEDPQLSRVIRGLKALRALRLLTISETAKNNFQYTMISGFGKILSAAMVAIALLFPFSIWGLNVFNGRLGVCNNSLESMVGCINEYESEVYEWSITSPQVYSNPFLYMNSFQKSFSTFYQITSLEGWPELLQSVMKSTGVGTPAVEFARPFNGFLIILFNFVSVVFILTLFVSVIIHNYSKLTGRAYLTEVQIQWYHVKRYYSKLRASLRRDKTKMNKLTRFCYRMTVEKNRIWNSFINVVLIIHTINLLLEAFPPIVSIDNRYILFICTTACFSLDSLMYLLGLGFKLYFKNRWHIVALLITWGGFITTFVMFNPGMSFDSIYWNFNKLFLIGALMFLLPKSDRLHQLLKFGLASFPSLLSMMFTWLIVFLVYAIAMNQIFGLTKLGSNTSENINFRTIPKALILLFRMSFGENWNAVMQDFIVEEPFCTTSSTLGVSDCGNKQYAYILFMSWNVISMYIMLNLYISLILDTFSYIAGGTEYAHLIKRSELRKFKKAWQVYDPWGSGFVAPEDLRPLLSSVRGALSVKEFITQEEQSVPDLCSQWISRNNENDPYNVKVNLKAMNEYLAQETKPSWRMKLRAQDEFIEEAILTMELQGNNGIKFNDLLIQIALHSSFQTDQCLILSDFLEQKLFQRRLQDRLRKQRAYDLTKSYTCRWKYQQYRNGKILREEFLSTVT</sequence>
<keyword evidence="14" id="KW-0407">Ion channel</keyword>
<dbReference type="GO" id="GO:0005509">
    <property type="term" value="F:calcium ion binding"/>
    <property type="evidence" value="ECO:0007669"/>
    <property type="project" value="InterPro"/>
</dbReference>
<keyword evidence="13" id="KW-0325">Glycoprotein</keyword>
<keyword evidence="6" id="KW-0107">Calcium channel</keyword>
<feature type="transmembrane region" description="Helical" evidence="17">
    <location>
        <begin position="762"/>
        <end position="784"/>
    </location>
</feature>
<dbReference type="Gene3D" id="1.10.287.70">
    <property type="match status" value="4"/>
</dbReference>
<evidence type="ECO:0000256" key="3">
    <source>
        <dbReference type="ARBA" id="ARBA00022475"/>
    </source>
</evidence>
<feature type="transmembrane region" description="Helical" evidence="17">
    <location>
        <begin position="1511"/>
        <end position="1531"/>
    </location>
</feature>
<dbReference type="GO" id="GO:0005891">
    <property type="term" value="C:voltage-gated calcium channel complex"/>
    <property type="evidence" value="ECO:0007669"/>
    <property type="project" value="TreeGrafter"/>
</dbReference>
<dbReference type="InterPro" id="IPR002048">
    <property type="entry name" value="EF_hand_dom"/>
</dbReference>
<dbReference type="GO" id="GO:0008331">
    <property type="term" value="F:high voltage-gated calcium channel activity"/>
    <property type="evidence" value="ECO:0007669"/>
    <property type="project" value="TreeGrafter"/>
</dbReference>
<dbReference type="GO" id="GO:0098703">
    <property type="term" value="P:calcium ion import across plasma membrane"/>
    <property type="evidence" value="ECO:0007669"/>
    <property type="project" value="TreeGrafter"/>
</dbReference>
<dbReference type="GeneID" id="88172268"/>
<evidence type="ECO:0000256" key="11">
    <source>
        <dbReference type="ARBA" id="ARBA00023065"/>
    </source>
</evidence>
<dbReference type="Proteomes" id="UP001338582">
    <property type="component" value="Chromosome 1"/>
</dbReference>
<feature type="transmembrane region" description="Helical" evidence="17">
    <location>
        <begin position="935"/>
        <end position="959"/>
    </location>
</feature>
<evidence type="ECO:0000259" key="18">
    <source>
        <dbReference type="PROSITE" id="PS50222"/>
    </source>
</evidence>
<evidence type="ECO:0000256" key="10">
    <source>
        <dbReference type="ARBA" id="ARBA00022989"/>
    </source>
</evidence>
<evidence type="ECO:0000313" key="20">
    <source>
        <dbReference type="Proteomes" id="UP001338582"/>
    </source>
</evidence>
<dbReference type="RefSeq" id="XP_062876336.1">
    <property type="nucleotide sequence ID" value="XM_063020266.1"/>
</dbReference>
<feature type="transmembrane region" description="Helical" evidence="17">
    <location>
        <begin position="261"/>
        <end position="279"/>
    </location>
</feature>
<dbReference type="Pfam" id="PF00520">
    <property type="entry name" value="Ion_trans"/>
    <property type="match status" value="4"/>
</dbReference>
<keyword evidence="10 17" id="KW-1133">Transmembrane helix</keyword>
<feature type="transmembrane region" description="Helical" evidence="17">
    <location>
        <begin position="1287"/>
        <end position="1308"/>
    </location>
</feature>
<feature type="transmembrane region" description="Helical" evidence="17">
    <location>
        <begin position="653"/>
        <end position="679"/>
    </location>
</feature>
<dbReference type="InterPro" id="IPR027359">
    <property type="entry name" value="Volt_channel_dom_sf"/>
</dbReference>
<keyword evidence="11" id="KW-0406">Ion transport</keyword>
<evidence type="ECO:0000256" key="1">
    <source>
        <dbReference type="ARBA" id="ARBA00004651"/>
    </source>
</evidence>
<protein>
    <recommendedName>
        <fullName evidence="16">Calcium-channel protein CCH1</fullName>
    </recommendedName>
</protein>
<feature type="transmembrane region" description="Helical" evidence="17">
    <location>
        <begin position="1402"/>
        <end position="1424"/>
    </location>
</feature>
<comment type="subcellular location">
    <subcellularLocation>
        <location evidence="1">Cell membrane</location>
        <topology evidence="1">Multi-pass membrane protein</topology>
    </subcellularLocation>
</comment>
<feature type="transmembrane region" description="Helical" evidence="17">
    <location>
        <begin position="858"/>
        <end position="881"/>
    </location>
</feature>
<keyword evidence="7 17" id="KW-0812">Transmembrane</keyword>
<feature type="domain" description="EF-hand" evidence="18">
    <location>
        <begin position="1738"/>
        <end position="1773"/>
    </location>
</feature>
<keyword evidence="12 17" id="KW-0472">Membrane</keyword>
<accession>A0AAX4H7J7</accession>
<feature type="transmembrane region" description="Helical" evidence="17">
    <location>
        <begin position="1189"/>
        <end position="1210"/>
    </location>
</feature>